<evidence type="ECO:0000313" key="2">
    <source>
        <dbReference type="Proteomes" id="UP001239111"/>
    </source>
</evidence>
<organism evidence="1 2">
    <name type="scientific">Eretmocerus hayati</name>
    <dbReference type="NCBI Taxonomy" id="131215"/>
    <lineage>
        <taxon>Eukaryota</taxon>
        <taxon>Metazoa</taxon>
        <taxon>Ecdysozoa</taxon>
        <taxon>Arthropoda</taxon>
        <taxon>Hexapoda</taxon>
        <taxon>Insecta</taxon>
        <taxon>Pterygota</taxon>
        <taxon>Neoptera</taxon>
        <taxon>Endopterygota</taxon>
        <taxon>Hymenoptera</taxon>
        <taxon>Apocrita</taxon>
        <taxon>Proctotrupomorpha</taxon>
        <taxon>Chalcidoidea</taxon>
        <taxon>Aphelinidae</taxon>
        <taxon>Aphelininae</taxon>
        <taxon>Eretmocerus</taxon>
    </lineage>
</organism>
<gene>
    <name evidence="1" type="ORF">QAD02_005039</name>
</gene>
<protein>
    <submittedName>
        <fullName evidence="1">Uncharacterized protein</fullName>
    </submittedName>
</protein>
<evidence type="ECO:0000313" key="1">
    <source>
        <dbReference type="EMBL" id="KAJ8673777.1"/>
    </source>
</evidence>
<dbReference type="Proteomes" id="UP001239111">
    <property type="component" value="Chromosome 3"/>
</dbReference>
<comment type="caution">
    <text evidence="1">The sequence shown here is derived from an EMBL/GenBank/DDBJ whole genome shotgun (WGS) entry which is preliminary data.</text>
</comment>
<keyword evidence="2" id="KW-1185">Reference proteome</keyword>
<sequence>MDQTKIKTITKRCCIRGCDTTAGSGIPLHHFPTVDIMFNKWFDAVKASVSCISQHTVICGLHFNKSDYIDLGATRRNLKKHAAPCLNLVYDDSNNEYESSVDSEETDTCPEEEEEESDLTKLRKLGNDINGNTLGSIIEALESCNGFTSASDEPEIPCTVHRGVGRYAEELSPKEPSCHEGTQSDPDRFSLLNLLKEPRDVRAFTGVDFALLDALVNSSVVLRGRNEDKSLCSLRERIVLTLCKLEVCLSYKCLGVLFGVSKTTCQKYFVEMVPLLACVLEEAIYSPDGDEIKYNSPVYFKDFQDTRIILDCTEIPVKNSKCLQCRLRMYSHDKGRQTLKILLGVTQSGLISFCSKAYGGRASDESIFLQSGLLDRLTPHRDAIMVDKGFQIMKDCEARNIKVYRPPFAKSNEQMSTDDCVDTRIIAAARVHVERTIQRLKIFGILKSTIPWKLTRHIDNIMKILCGITNLGDPILDKSRFISNQYHNSSRQCFSMILLFYCTYRKCENVT</sequence>
<name>A0ACC2NRP6_9HYME</name>
<reference evidence="1" key="1">
    <citation type="submission" date="2023-04" db="EMBL/GenBank/DDBJ databases">
        <title>A chromosome-level genome assembly of the parasitoid wasp Eretmocerus hayati.</title>
        <authorList>
            <person name="Zhong Y."/>
            <person name="Liu S."/>
            <person name="Liu Y."/>
        </authorList>
    </citation>
    <scope>NUCLEOTIDE SEQUENCE</scope>
    <source>
        <strain evidence="1">ZJU_SS_LIU_2023</strain>
    </source>
</reference>
<dbReference type="EMBL" id="CM056743">
    <property type="protein sequence ID" value="KAJ8673777.1"/>
    <property type="molecule type" value="Genomic_DNA"/>
</dbReference>
<proteinExistence type="predicted"/>
<accession>A0ACC2NRP6</accession>